<feature type="compositionally biased region" description="Polar residues" evidence="10">
    <location>
        <begin position="1297"/>
        <end position="1306"/>
    </location>
</feature>
<evidence type="ECO:0000256" key="9">
    <source>
        <dbReference type="SAM" id="Coils"/>
    </source>
</evidence>
<dbReference type="GeneID" id="89941571"/>
<evidence type="ECO:0000256" key="6">
    <source>
        <dbReference type="ARBA" id="ARBA00023242"/>
    </source>
</evidence>
<dbReference type="GO" id="GO:0006325">
    <property type="term" value="P:chromatin organization"/>
    <property type="evidence" value="ECO:0007669"/>
    <property type="project" value="UniProtKB-KW"/>
</dbReference>
<dbReference type="SMART" id="SM00717">
    <property type="entry name" value="SANT"/>
    <property type="match status" value="1"/>
</dbReference>
<feature type="region of interest" description="Disordered" evidence="10">
    <location>
        <begin position="125"/>
        <end position="155"/>
    </location>
</feature>
<dbReference type="PROSITE" id="PS51204">
    <property type="entry name" value="HSA"/>
    <property type="match status" value="1"/>
</dbReference>
<evidence type="ECO:0000256" key="7">
    <source>
        <dbReference type="ARBA" id="ARBA00025178"/>
    </source>
</evidence>
<feature type="region of interest" description="Disordered" evidence="10">
    <location>
        <begin position="430"/>
        <end position="536"/>
    </location>
</feature>
<evidence type="ECO:0000256" key="3">
    <source>
        <dbReference type="ARBA" id="ARBA00022763"/>
    </source>
</evidence>
<dbReference type="Gene3D" id="1.10.10.60">
    <property type="entry name" value="Homeodomain-like"/>
    <property type="match status" value="1"/>
</dbReference>
<comment type="subcellular location">
    <subcellularLocation>
        <location evidence="1">Nucleus</location>
    </subcellularLocation>
</comment>
<feature type="compositionally biased region" description="Polar residues" evidence="10">
    <location>
        <begin position="316"/>
        <end position="331"/>
    </location>
</feature>
<feature type="coiled-coil region" evidence="9">
    <location>
        <begin position="1224"/>
        <end position="1254"/>
    </location>
</feature>
<feature type="domain" description="Myb-like" evidence="11">
    <location>
        <begin position="899"/>
        <end position="959"/>
    </location>
</feature>
<reference evidence="13" key="2">
    <citation type="submission" date="2023-05" db="EMBL/GenBank/DDBJ databases">
        <authorList>
            <consortium name="Lawrence Berkeley National Laboratory"/>
            <person name="Steindorff A."/>
            <person name="Hensen N."/>
            <person name="Bonometti L."/>
            <person name="Westerberg I."/>
            <person name="Brannstrom I.O."/>
            <person name="Guillou S."/>
            <person name="Cros-Aarteil S."/>
            <person name="Calhoun S."/>
            <person name="Haridas S."/>
            <person name="Kuo A."/>
            <person name="Mondo S."/>
            <person name="Pangilinan J."/>
            <person name="Riley R."/>
            <person name="Labutti K."/>
            <person name="Andreopoulos B."/>
            <person name="Lipzen A."/>
            <person name="Chen C."/>
            <person name="Yanf M."/>
            <person name="Daum C."/>
            <person name="Ng V."/>
            <person name="Clum A."/>
            <person name="Ohm R."/>
            <person name="Martin F."/>
            <person name="Silar P."/>
            <person name="Natvig D."/>
            <person name="Lalanne C."/>
            <person name="Gautier V."/>
            <person name="Ament-Velasquez S.L."/>
            <person name="Kruys A."/>
            <person name="Hutchinson M.I."/>
            <person name="Powell A.J."/>
            <person name="Barry K."/>
            <person name="Miller A.N."/>
            <person name="Grigoriev I.V."/>
            <person name="Debuchy R."/>
            <person name="Gladieux P."/>
            <person name="Thoren M.H."/>
            <person name="Johannesson H."/>
        </authorList>
    </citation>
    <scope>NUCLEOTIDE SEQUENCE</scope>
    <source>
        <strain evidence="13">CBS 508.74</strain>
    </source>
</reference>
<reference evidence="13" key="1">
    <citation type="journal article" date="2023" name="Mol. Phylogenet. Evol.">
        <title>Genome-scale phylogeny and comparative genomics of the fungal order Sordariales.</title>
        <authorList>
            <person name="Hensen N."/>
            <person name="Bonometti L."/>
            <person name="Westerberg I."/>
            <person name="Brannstrom I.O."/>
            <person name="Guillou S."/>
            <person name="Cros-Aarteil S."/>
            <person name="Calhoun S."/>
            <person name="Haridas S."/>
            <person name="Kuo A."/>
            <person name="Mondo S."/>
            <person name="Pangilinan J."/>
            <person name="Riley R."/>
            <person name="LaButti K."/>
            <person name="Andreopoulos B."/>
            <person name="Lipzen A."/>
            <person name="Chen C."/>
            <person name="Yan M."/>
            <person name="Daum C."/>
            <person name="Ng V."/>
            <person name="Clum A."/>
            <person name="Steindorff A."/>
            <person name="Ohm R.A."/>
            <person name="Martin F."/>
            <person name="Silar P."/>
            <person name="Natvig D.O."/>
            <person name="Lalanne C."/>
            <person name="Gautier V."/>
            <person name="Ament-Velasquez S.L."/>
            <person name="Kruys A."/>
            <person name="Hutchinson M.I."/>
            <person name="Powell A.J."/>
            <person name="Barry K."/>
            <person name="Miller A.N."/>
            <person name="Grigoriev I.V."/>
            <person name="Debuchy R."/>
            <person name="Gladieux P."/>
            <person name="Hiltunen Thoren M."/>
            <person name="Johannesson H."/>
        </authorList>
    </citation>
    <scope>NUCLEOTIDE SEQUENCE</scope>
    <source>
        <strain evidence="13">CBS 508.74</strain>
    </source>
</reference>
<dbReference type="GO" id="GO:0003682">
    <property type="term" value="F:chromatin binding"/>
    <property type="evidence" value="ECO:0007669"/>
    <property type="project" value="TreeGrafter"/>
</dbReference>
<dbReference type="Pfam" id="PF07529">
    <property type="entry name" value="HSA"/>
    <property type="match status" value="1"/>
</dbReference>
<evidence type="ECO:0000256" key="4">
    <source>
        <dbReference type="ARBA" id="ARBA00022853"/>
    </source>
</evidence>
<evidence type="ECO:0000256" key="10">
    <source>
        <dbReference type="SAM" id="MobiDB-lite"/>
    </source>
</evidence>
<comment type="caution">
    <text evidence="13">The sequence shown here is derived from an EMBL/GenBank/DDBJ whole genome shotgun (WGS) entry which is preliminary data.</text>
</comment>
<accession>A0AAN6TIH1</accession>
<feature type="region of interest" description="Disordered" evidence="10">
    <location>
        <begin position="991"/>
        <end position="1019"/>
    </location>
</feature>
<dbReference type="GO" id="GO:0005634">
    <property type="term" value="C:nucleus"/>
    <property type="evidence" value="ECO:0007669"/>
    <property type="project" value="UniProtKB-SubCell"/>
</dbReference>
<protein>
    <recommendedName>
        <fullName evidence="8">Vacuolar import and degradation protein 21</fullName>
    </recommendedName>
</protein>
<evidence type="ECO:0000256" key="5">
    <source>
        <dbReference type="ARBA" id="ARBA00023204"/>
    </source>
</evidence>
<comment type="function">
    <text evidence="7">Component of the NuA4 histone acetyltransferase complex which is involved in transcriptional activation of selected genes principally by acetylation of nucleosomal histone H4 and H2A. The NuA4 complex is also involved in DNA repair.</text>
</comment>
<dbReference type="CDD" id="cd00167">
    <property type="entry name" value="SANT"/>
    <property type="match status" value="1"/>
</dbReference>
<dbReference type="EMBL" id="MU853335">
    <property type="protein sequence ID" value="KAK4114986.1"/>
    <property type="molecule type" value="Genomic_DNA"/>
</dbReference>
<evidence type="ECO:0000259" key="11">
    <source>
        <dbReference type="PROSITE" id="PS50090"/>
    </source>
</evidence>
<dbReference type="SUPFAM" id="SSF46689">
    <property type="entry name" value="Homeodomain-like"/>
    <property type="match status" value="1"/>
</dbReference>
<dbReference type="InterPro" id="IPR014012">
    <property type="entry name" value="HSA_dom"/>
</dbReference>
<dbReference type="GO" id="GO:0035267">
    <property type="term" value="C:NuA4 histone acetyltransferase complex"/>
    <property type="evidence" value="ECO:0007669"/>
    <property type="project" value="TreeGrafter"/>
</dbReference>
<feature type="domain" description="HSA" evidence="12">
    <location>
        <begin position="636"/>
        <end position="711"/>
    </location>
</feature>
<keyword evidence="6" id="KW-0539">Nucleus</keyword>
<dbReference type="RefSeq" id="XP_064672556.1">
    <property type="nucleotide sequence ID" value="XM_064817446.1"/>
</dbReference>
<gene>
    <name evidence="13" type="ORF">N656DRAFT_795688</name>
</gene>
<dbReference type="PROSITE" id="PS50090">
    <property type="entry name" value="MYB_LIKE"/>
    <property type="match status" value="1"/>
</dbReference>
<dbReference type="Pfam" id="PF13921">
    <property type="entry name" value="Myb_DNA-bind_6"/>
    <property type="match status" value="1"/>
</dbReference>
<dbReference type="Proteomes" id="UP001302812">
    <property type="component" value="Unassembled WGS sequence"/>
</dbReference>
<keyword evidence="9" id="KW-0175">Coiled coil</keyword>
<feature type="compositionally biased region" description="Low complexity" evidence="10">
    <location>
        <begin position="1256"/>
        <end position="1296"/>
    </location>
</feature>
<organism evidence="13 14">
    <name type="scientific">Canariomyces notabilis</name>
    <dbReference type="NCBI Taxonomy" id="2074819"/>
    <lineage>
        <taxon>Eukaryota</taxon>
        <taxon>Fungi</taxon>
        <taxon>Dikarya</taxon>
        <taxon>Ascomycota</taxon>
        <taxon>Pezizomycotina</taxon>
        <taxon>Sordariomycetes</taxon>
        <taxon>Sordariomycetidae</taxon>
        <taxon>Sordariales</taxon>
        <taxon>Chaetomiaceae</taxon>
        <taxon>Canariomyces</taxon>
    </lineage>
</organism>
<sequence>MTEVELADRQKLLQSKRAESRSIVHSRKRKLRELFAVATEEDGIPNYDFSDPDAPPITPAEAKFLIETDILQSRRLNEAQIPPRRKPLFDAQWLRALSGFGDIENVARAVPAKPIENGLFPTKTEEATLDGPKSYSGAKDQLEPPRTPIKGLPSSQIPFSEAVVPKTITEPQDGPTGGLQAKSSVAHGRVNGIADGDGRNEALPNGQTIIPPSAELAMASRPRIDVQFTGNNRTFTPMEVNERPSNKDATSSVDHRTPIADSSRFPDTLSSPGSTAQTMLTPAMHDASANTSPDNEGPQYLDRVEEQGGDKVRGSGVQTEKSDSVGSTSLSLRRPDLDVSLPPEISGVEAQLLQESAAAQSSRPIEPAIGTDLSRDDSNKALSDQARRQRTVPATPDADDGQHAEKADASVNFHGKQGETVVPIEPHTADLSSKLNGQSTALNPAHPAGAAQESLATGTPVAGPSPSGLKPQVSGKADIDEVCTKPSPAAVPVPPGASPKPALRAADEKASAPQAGPSSQLKLLTNKARDPRRRSVPTVIFGKQPTRHKAADDSSLAVSRQRQGQIPSDDYFMPLFIEGFTRQSTWMKPIEKLLNQAHKTISTRDQYISILDHQACKILRRVYHLQQHDKWSLRQPVRCPEPTRPPSHQDLLLQEMKWMRTDFREERKWKRAVARNLAYACAEWVHSSPAERLALQVNAVIPSPPVASGADDKMVDAPDILEEPLPDLVHADTPGDNEEEPLEIAVTTVAPSAIFALQDDEVVFGLQPSKTADLLLENLPMYGSPLKVPKFDVSGPEYDPDAKWKRPALPLSKYVEGEMVLVGERPPRKRRRYDYPVEDDDDGEEVIFNSDPPDSAELQPENSAVALFSPEMKAIRDRLHAGHLFRPPTEYPMPPQSFFESRTASQWTYAEDEQLKSLVRECSYNWSLISSMASTPSIFTSGAERRTPWECFERWVSLGSLEGLPNDMARTPYFKAYQSRIDAAQRTIAQQNQNAQQQVGPNGAVTPVPRRRATTSVRVERRRNQKHLALIDAMRKLAKKREAAAQKAQHAANQAAMRKANEVPRQQIQNKTPRDYSIMRWERDQQLAERMAQYALRHATVDARRLPKQNHPAQLPGTPGAVPLPQNAAQIAAANAVNSAARLNLPGQLAMAAQNRTPGRVALQTPQGAVPPAVQARLAGGLVPPLPMAGVSQAAQLQALQAQHRMPIVNPQPDISLMIQARTIQSQQRAAIQLQQQQQQQQAQQQQGQQQTQQGQQAQASQQQHQQQATPQPLPQQQVAQQQQHQAGQQVPQIPQVNGTQGSPSPMRNVINGINGINGINQGAFMTNAQAMMAQFATGAGLATSPNAGLSMPAAAGRSPGGILSQQINQRLMDLEAHYRAKNPNLPPDAIRQLATEHLSRMIVQSQQQAAMNAAAGAVAQQPMNSPHQYASLLRAQQQAQAQQAAQQAAAQQAAQQQAAQHQRQSSGSATPAPGK</sequence>
<keyword evidence="5" id="KW-0234">DNA repair</keyword>
<evidence type="ECO:0000259" key="12">
    <source>
        <dbReference type="PROSITE" id="PS51204"/>
    </source>
</evidence>
<proteinExistence type="inferred from homology"/>
<dbReference type="InterPro" id="IPR001005">
    <property type="entry name" value="SANT/Myb"/>
</dbReference>
<keyword evidence="14" id="KW-1185">Reference proteome</keyword>
<feature type="compositionally biased region" description="Pro residues" evidence="10">
    <location>
        <begin position="489"/>
        <end position="498"/>
    </location>
</feature>
<dbReference type="PANTHER" id="PTHR46459">
    <property type="entry name" value="E1A-BINDING PROTEIN P400-RELATED"/>
    <property type="match status" value="1"/>
</dbReference>
<keyword evidence="4" id="KW-0156">Chromatin regulator</keyword>
<dbReference type="PANTHER" id="PTHR46459:SF1">
    <property type="entry name" value="E1A-BINDING PROTEIN P400"/>
    <property type="match status" value="1"/>
</dbReference>
<evidence type="ECO:0000313" key="13">
    <source>
        <dbReference type="EMBL" id="KAK4114986.1"/>
    </source>
</evidence>
<dbReference type="InterPro" id="IPR009057">
    <property type="entry name" value="Homeodomain-like_sf"/>
</dbReference>
<feature type="region of interest" description="Disordered" evidence="10">
    <location>
        <begin position="355"/>
        <end position="406"/>
    </location>
</feature>
<feature type="region of interest" description="Disordered" evidence="10">
    <location>
        <begin position="1435"/>
        <end position="1476"/>
    </location>
</feature>
<feature type="compositionally biased region" description="Polar residues" evidence="10">
    <location>
        <begin position="430"/>
        <end position="442"/>
    </location>
</feature>
<evidence type="ECO:0000256" key="8">
    <source>
        <dbReference type="ARBA" id="ARBA00029670"/>
    </source>
</evidence>
<feature type="region of interest" description="Disordered" evidence="10">
    <location>
        <begin position="1256"/>
        <end position="1310"/>
    </location>
</feature>
<feature type="region of interest" description="Disordered" evidence="10">
    <location>
        <begin position="227"/>
        <end position="342"/>
    </location>
</feature>
<feature type="compositionally biased region" description="Low complexity" evidence="10">
    <location>
        <begin position="1436"/>
        <end position="1461"/>
    </location>
</feature>
<evidence type="ECO:0000256" key="2">
    <source>
        <dbReference type="ARBA" id="ARBA00008913"/>
    </source>
</evidence>
<evidence type="ECO:0000313" key="14">
    <source>
        <dbReference type="Proteomes" id="UP001302812"/>
    </source>
</evidence>
<evidence type="ECO:0000256" key="1">
    <source>
        <dbReference type="ARBA" id="ARBA00004123"/>
    </source>
</evidence>
<keyword evidence="3" id="KW-0227">DNA damage</keyword>
<name>A0AAN6TIH1_9PEZI</name>
<comment type="similarity">
    <text evidence="2">Belongs to the EAF1 family.</text>
</comment>
<feature type="compositionally biased region" description="Polar residues" evidence="10">
    <location>
        <begin position="268"/>
        <end position="280"/>
    </location>
</feature>
<dbReference type="GO" id="GO:0006281">
    <property type="term" value="P:DNA repair"/>
    <property type="evidence" value="ECO:0007669"/>
    <property type="project" value="UniProtKB-KW"/>
</dbReference>
<feature type="compositionally biased region" description="Basic and acidic residues" evidence="10">
    <location>
        <begin position="302"/>
        <end position="313"/>
    </location>
</feature>